<dbReference type="InterPro" id="IPR044839">
    <property type="entry name" value="NDR1-like"/>
</dbReference>
<proteinExistence type="predicted"/>
<dbReference type="PANTHER" id="PTHR31415:SF89">
    <property type="entry name" value="PROTEIN NDR1-LIKE"/>
    <property type="match status" value="1"/>
</dbReference>
<feature type="domain" description="Late embryogenesis abundant protein LEA-2 subgroup" evidence="6">
    <location>
        <begin position="140"/>
        <end position="236"/>
    </location>
</feature>
<keyword evidence="8" id="KW-1185">Reference proteome</keyword>
<name>A0A2I0I896_PUNGR</name>
<evidence type="ECO:0000256" key="4">
    <source>
        <dbReference type="ARBA" id="ARBA00023136"/>
    </source>
</evidence>
<dbReference type="InterPro" id="IPR004864">
    <property type="entry name" value="LEA_2"/>
</dbReference>
<keyword evidence="3 5" id="KW-1133">Transmembrane helix</keyword>
<organism evidence="7 8">
    <name type="scientific">Punica granatum</name>
    <name type="common">Pomegranate</name>
    <dbReference type="NCBI Taxonomy" id="22663"/>
    <lineage>
        <taxon>Eukaryota</taxon>
        <taxon>Viridiplantae</taxon>
        <taxon>Streptophyta</taxon>
        <taxon>Embryophyta</taxon>
        <taxon>Tracheophyta</taxon>
        <taxon>Spermatophyta</taxon>
        <taxon>Magnoliopsida</taxon>
        <taxon>eudicotyledons</taxon>
        <taxon>Gunneridae</taxon>
        <taxon>Pentapetalae</taxon>
        <taxon>rosids</taxon>
        <taxon>malvids</taxon>
        <taxon>Myrtales</taxon>
        <taxon>Lythraceae</taxon>
        <taxon>Punica</taxon>
    </lineage>
</organism>
<dbReference type="EMBL" id="PGOL01003645">
    <property type="protein sequence ID" value="PKI40217.1"/>
    <property type="molecule type" value="Genomic_DNA"/>
</dbReference>
<evidence type="ECO:0000256" key="3">
    <source>
        <dbReference type="ARBA" id="ARBA00022989"/>
    </source>
</evidence>
<dbReference type="Pfam" id="PF03168">
    <property type="entry name" value="LEA_2"/>
    <property type="match status" value="1"/>
</dbReference>
<evidence type="ECO:0000313" key="8">
    <source>
        <dbReference type="Proteomes" id="UP000233551"/>
    </source>
</evidence>
<evidence type="ECO:0000256" key="1">
    <source>
        <dbReference type="ARBA" id="ARBA00004167"/>
    </source>
</evidence>
<dbReference type="AlphaFoldDB" id="A0A2I0I896"/>
<evidence type="ECO:0000256" key="2">
    <source>
        <dbReference type="ARBA" id="ARBA00022692"/>
    </source>
</evidence>
<comment type="caution">
    <text evidence="7">The sequence shown here is derived from an EMBL/GenBank/DDBJ whole genome shotgun (WGS) entry which is preliminary data.</text>
</comment>
<keyword evidence="4 5" id="KW-0472">Membrane</keyword>
<comment type="subcellular location">
    <subcellularLocation>
        <location evidence="1">Membrane</location>
        <topology evidence="1">Single-pass membrane protein</topology>
    </subcellularLocation>
</comment>
<reference evidence="7 8" key="1">
    <citation type="submission" date="2017-11" db="EMBL/GenBank/DDBJ databases">
        <title>De-novo sequencing of pomegranate (Punica granatum L.) genome.</title>
        <authorList>
            <person name="Akparov Z."/>
            <person name="Amiraslanov A."/>
            <person name="Hajiyeva S."/>
            <person name="Abbasov M."/>
            <person name="Kaur K."/>
            <person name="Hamwieh A."/>
            <person name="Solovyev V."/>
            <person name="Salamov A."/>
            <person name="Braich B."/>
            <person name="Kosarev P."/>
            <person name="Mahmoud A."/>
            <person name="Hajiyev E."/>
            <person name="Babayeva S."/>
            <person name="Izzatullayeva V."/>
            <person name="Mammadov A."/>
            <person name="Mammadov A."/>
            <person name="Sharifova S."/>
            <person name="Ojaghi J."/>
            <person name="Eynullazada K."/>
            <person name="Bayramov B."/>
            <person name="Abdulazimova A."/>
            <person name="Shahmuradov I."/>
        </authorList>
    </citation>
    <scope>NUCLEOTIDE SEQUENCE [LARGE SCALE GENOMIC DNA]</scope>
    <source>
        <strain evidence="8">cv. AG2017</strain>
        <tissue evidence="7">Leaf</tissue>
    </source>
</reference>
<keyword evidence="2 5" id="KW-0812">Transmembrane</keyword>
<evidence type="ECO:0000313" key="7">
    <source>
        <dbReference type="EMBL" id="PKI40217.1"/>
    </source>
</evidence>
<dbReference type="GO" id="GO:0098542">
    <property type="term" value="P:defense response to other organism"/>
    <property type="evidence" value="ECO:0007669"/>
    <property type="project" value="InterPro"/>
</dbReference>
<feature type="transmembrane region" description="Helical" evidence="5">
    <location>
        <begin position="74"/>
        <end position="95"/>
    </location>
</feature>
<gene>
    <name evidence="7" type="ORF">CRG98_039410</name>
</gene>
<protein>
    <recommendedName>
        <fullName evidence="6">Late embryogenesis abundant protein LEA-2 subgroup domain-containing protein</fullName>
    </recommendedName>
</protein>
<evidence type="ECO:0000256" key="5">
    <source>
        <dbReference type="SAM" id="Phobius"/>
    </source>
</evidence>
<dbReference type="GO" id="GO:0009506">
    <property type="term" value="C:plasmodesma"/>
    <property type="evidence" value="ECO:0007669"/>
    <property type="project" value="TreeGrafter"/>
</dbReference>
<evidence type="ECO:0000259" key="6">
    <source>
        <dbReference type="Pfam" id="PF03168"/>
    </source>
</evidence>
<dbReference type="GO" id="GO:0005886">
    <property type="term" value="C:plasma membrane"/>
    <property type="evidence" value="ECO:0007669"/>
    <property type="project" value="TreeGrafter"/>
</dbReference>
<dbReference type="STRING" id="22663.A0A2I0I896"/>
<sequence>MSSAISTALMKPSSSPCIGDAVVAESKDHAEISEPKELVHRIPNHAFPSLNAASELNLSPGKPDFADYDTACQVLLWVLKALALSGLIVLSAWLASIPKKPNAAVSALSIPATALHLEINGTSVTSAEGGNSNDTITYALEIENPNKDSGIYYDDIAVTIYVGNDKVSETTMPAFYQGMGKTKKVNDNVNADLGVMRAHSGEFSMAKAELKVTLVTRIQYKTWGKKSKHHDLRVQGLIPVGSDGKMRGKKKKIKLHHCSNKKWRRIKLD</sequence>
<accession>A0A2I0I896</accession>
<dbReference type="PANTHER" id="PTHR31415">
    <property type="entry name" value="OS05G0367900 PROTEIN"/>
    <property type="match status" value="1"/>
</dbReference>
<dbReference type="Proteomes" id="UP000233551">
    <property type="component" value="Unassembled WGS sequence"/>
</dbReference>